<dbReference type="GO" id="GO:0030170">
    <property type="term" value="F:pyridoxal phosphate binding"/>
    <property type="evidence" value="ECO:0007669"/>
    <property type="project" value="InterPro"/>
</dbReference>
<keyword evidence="4" id="KW-0238">DNA-binding</keyword>
<keyword evidence="2" id="KW-0663">Pyridoxal phosphate</keyword>
<evidence type="ECO:0000256" key="1">
    <source>
        <dbReference type="ARBA" id="ARBA00005384"/>
    </source>
</evidence>
<dbReference type="CDD" id="cd00609">
    <property type="entry name" value="AAT_like"/>
    <property type="match status" value="1"/>
</dbReference>
<keyword evidence="3" id="KW-0805">Transcription regulation</keyword>
<organism evidence="7 8">
    <name type="scientific">Dyella soli</name>
    <dbReference type="NCBI Taxonomy" id="522319"/>
    <lineage>
        <taxon>Bacteria</taxon>
        <taxon>Pseudomonadati</taxon>
        <taxon>Pseudomonadota</taxon>
        <taxon>Gammaproteobacteria</taxon>
        <taxon>Lysobacterales</taxon>
        <taxon>Rhodanobacteraceae</taxon>
        <taxon>Dyella</taxon>
    </lineage>
</organism>
<evidence type="ECO:0000256" key="4">
    <source>
        <dbReference type="ARBA" id="ARBA00023125"/>
    </source>
</evidence>
<dbReference type="Pfam" id="PF00155">
    <property type="entry name" value="Aminotran_1_2"/>
    <property type="match status" value="1"/>
</dbReference>
<accession>A0A4R0YUV9</accession>
<dbReference type="Gene3D" id="3.40.640.10">
    <property type="entry name" value="Type I PLP-dependent aspartate aminotransferase-like (Major domain)"/>
    <property type="match status" value="1"/>
</dbReference>
<dbReference type="InterPro" id="IPR036388">
    <property type="entry name" value="WH-like_DNA-bd_sf"/>
</dbReference>
<dbReference type="Gene3D" id="3.90.1150.10">
    <property type="entry name" value="Aspartate Aminotransferase, domain 1"/>
    <property type="match status" value="1"/>
</dbReference>
<dbReference type="Proteomes" id="UP000291822">
    <property type="component" value="Unassembled WGS sequence"/>
</dbReference>
<dbReference type="PANTHER" id="PTHR46577">
    <property type="entry name" value="HTH-TYPE TRANSCRIPTIONAL REGULATORY PROTEIN GABR"/>
    <property type="match status" value="1"/>
</dbReference>
<dbReference type="PROSITE" id="PS50949">
    <property type="entry name" value="HTH_GNTR"/>
    <property type="match status" value="1"/>
</dbReference>
<evidence type="ECO:0000313" key="8">
    <source>
        <dbReference type="Proteomes" id="UP000291822"/>
    </source>
</evidence>
<comment type="similarity">
    <text evidence="1">In the C-terminal section; belongs to the class-I pyridoxal-phosphate-dependent aminotransferase family.</text>
</comment>
<dbReference type="InterPro" id="IPR000524">
    <property type="entry name" value="Tscrpt_reg_HTH_GntR"/>
</dbReference>
<dbReference type="InterPro" id="IPR015422">
    <property type="entry name" value="PyrdxlP-dep_Trfase_small"/>
</dbReference>
<dbReference type="InterPro" id="IPR036390">
    <property type="entry name" value="WH_DNA-bd_sf"/>
</dbReference>
<evidence type="ECO:0000256" key="3">
    <source>
        <dbReference type="ARBA" id="ARBA00023015"/>
    </source>
</evidence>
<dbReference type="GO" id="GO:0008483">
    <property type="term" value="F:transaminase activity"/>
    <property type="evidence" value="ECO:0007669"/>
    <property type="project" value="UniProtKB-KW"/>
</dbReference>
<proteinExistence type="inferred from homology"/>
<dbReference type="GO" id="GO:0003677">
    <property type="term" value="F:DNA binding"/>
    <property type="evidence" value="ECO:0007669"/>
    <property type="project" value="UniProtKB-KW"/>
</dbReference>
<dbReference type="CDD" id="cd07377">
    <property type="entry name" value="WHTH_GntR"/>
    <property type="match status" value="1"/>
</dbReference>
<dbReference type="SUPFAM" id="SSF53383">
    <property type="entry name" value="PLP-dependent transferases"/>
    <property type="match status" value="1"/>
</dbReference>
<dbReference type="SUPFAM" id="SSF46785">
    <property type="entry name" value="Winged helix' DNA-binding domain"/>
    <property type="match status" value="1"/>
</dbReference>
<dbReference type="InterPro" id="IPR015424">
    <property type="entry name" value="PyrdxlP-dep_Trfase"/>
</dbReference>
<keyword evidence="5" id="KW-0804">Transcription</keyword>
<evidence type="ECO:0000256" key="5">
    <source>
        <dbReference type="ARBA" id="ARBA00023163"/>
    </source>
</evidence>
<dbReference type="AlphaFoldDB" id="A0A4R0YUV9"/>
<name>A0A4R0YUV9_9GAMM</name>
<keyword evidence="7" id="KW-0808">Transferase</keyword>
<dbReference type="Gene3D" id="1.10.10.10">
    <property type="entry name" value="Winged helix-like DNA-binding domain superfamily/Winged helix DNA-binding domain"/>
    <property type="match status" value="1"/>
</dbReference>
<feature type="domain" description="HTH gntR-type" evidence="6">
    <location>
        <begin position="24"/>
        <end position="92"/>
    </location>
</feature>
<keyword evidence="8" id="KW-1185">Reference proteome</keyword>
<keyword evidence="7" id="KW-0032">Aminotransferase</keyword>
<evidence type="ECO:0000256" key="2">
    <source>
        <dbReference type="ARBA" id="ARBA00022898"/>
    </source>
</evidence>
<evidence type="ECO:0000259" key="6">
    <source>
        <dbReference type="PROSITE" id="PS50949"/>
    </source>
</evidence>
<dbReference type="InterPro" id="IPR051446">
    <property type="entry name" value="HTH_trans_reg/aminotransferase"/>
</dbReference>
<evidence type="ECO:0000313" key="7">
    <source>
        <dbReference type="EMBL" id="TCI10100.1"/>
    </source>
</evidence>
<protein>
    <submittedName>
        <fullName evidence="7">PLP-dependent aminotransferase family protein</fullName>
    </submittedName>
</protein>
<sequence length="467" mass="50359">MPRTTSIQEPPGALEWREALGDVGPHYLRVLRFLERAIAEDRLRPGDRLPPQRQLAKQLGLDLTTITRAFAEATARKLIHARGTLGTFVSMPEVELSPIIDLSMNIPPLPVQVDFGDLLRRGMAQVLTYADVDNLMNYQLNGGGRSERTAGSRWLAPMLGKVDSTRIAVTAGAQAALSALILTLSAPGDHILADAMTYPGLLAAASELGRLVTAVEGDEYGMDPEALASMCRTQGGKLLYLNPTLHNPTTITMPGQRRQAIARVAAQYDLQVIEDDPYWLLAEAPPAPVACLAPDRVHYIATLSKCLAPGLRTAYVVSPSDRWQGRLLTALRATTLMHAPLATAVATQWIHDGSATQLLDGIKSEVRARQELAMQVLPHRGQPWPSGSIHLWYELPGSWTPSALAVAARMEGLAVTPSEAFAVTPGSGQAIRISLGGVRDRPRLRLAIQKLAGLLEQSPGSATSVHV</sequence>
<dbReference type="InterPro" id="IPR015421">
    <property type="entry name" value="PyrdxlP-dep_Trfase_major"/>
</dbReference>
<dbReference type="PANTHER" id="PTHR46577:SF1">
    <property type="entry name" value="HTH-TYPE TRANSCRIPTIONAL REGULATORY PROTEIN GABR"/>
    <property type="match status" value="1"/>
</dbReference>
<gene>
    <name evidence="7" type="ORF">EZM97_14340</name>
</gene>
<comment type="caution">
    <text evidence="7">The sequence shown here is derived from an EMBL/GenBank/DDBJ whole genome shotgun (WGS) entry which is preliminary data.</text>
</comment>
<dbReference type="SMART" id="SM00345">
    <property type="entry name" value="HTH_GNTR"/>
    <property type="match status" value="1"/>
</dbReference>
<dbReference type="EMBL" id="SJTG01000002">
    <property type="protein sequence ID" value="TCI10100.1"/>
    <property type="molecule type" value="Genomic_DNA"/>
</dbReference>
<reference evidence="7 8" key="1">
    <citation type="submission" date="2019-02" db="EMBL/GenBank/DDBJ databases">
        <title>Dyella amyloliquefaciens sp. nov., isolated from forest soil.</title>
        <authorList>
            <person name="Gao Z.-H."/>
            <person name="Qiu L.-H."/>
        </authorList>
    </citation>
    <scope>NUCLEOTIDE SEQUENCE [LARGE SCALE GENOMIC DNA]</scope>
    <source>
        <strain evidence="7 8">KACC 12747</strain>
    </source>
</reference>
<dbReference type="Pfam" id="PF00392">
    <property type="entry name" value="GntR"/>
    <property type="match status" value="1"/>
</dbReference>
<dbReference type="GO" id="GO:0003700">
    <property type="term" value="F:DNA-binding transcription factor activity"/>
    <property type="evidence" value="ECO:0007669"/>
    <property type="project" value="InterPro"/>
</dbReference>
<dbReference type="InterPro" id="IPR004839">
    <property type="entry name" value="Aminotransferase_I/II_large"/>
</dbReference>